<sequence length="137" mass="16392">MDHGDRLMSWKGREQWVKVQMEEKEPLLKEQDKGKYTRKGIQDFSYPELPKGDNNNGDKTRRRRRRNRGWWKQLREIMQTRRANTTNDYSRSLEQCCGAMEQLTMEKHLETEANTTPSVASNSGTMDKWKNWRTPQK</sequence>
<proteinExistence type="predicted"/>
<feature type="region of interest" description="Disordered" evidence="1">
    <location>
        <begin position="22"/>
        <end position="69"/>
    </location>
</feature>
<feature type="compositionally biased region" description="Basic and acidic residues" evidence="1">
    <location>
        <begin position="22"/>
        <end position="35"/>
    </location>
</feature>
<organism evidence="2">
    <name type="scientific">Caprine arthritis encephalitis virus</name>
    <name type="common">CAEV</name>
    <dbReference type="NCBI Taxonomy" id="11660"/>
    <lineage>
        <taxon>Viruses</taxon>
        <taxon>Riboviria</taxon>
        <taxon>Pararnavirae</taxon>
        <taxon>Artverviricota</taxon>
        <taxon>Revtraviricetes</taxon>
        <taxon>Ortervirales</taxon>
        <taxon>Retroviridae</taxon>
        <taxon>Orthoretrovirinae</taxon>
        <taxon>Lentivirus</taxon>
        <taxon>Lentivirus capartenc</taxon>
    </lineage>
</organism>
<protein>
    <submittedName>
        <fullName evidence="2">Rev protein</fullName>
    </submittedName>
</protein>
<evidence type="ECO:0000256" key="1">
    <source>
        <dbReference type="SAM" id="MobiDB-lite"/>
    </source>
</evidence>
<feature type="region of interest" description="Disordered" evidence="1">
    <location>
        <begin position="107"/>
        <end position="137"/>
    </location>
</feature>
<evidence type="ECO:0000313" key="2">
    <source>
        <dbReference type="EMBL" id="AEF12557.1"/>
    </source>
</evidence>
<reference evidence="2" key="1">
    <citation type="journal article" date="2011" name="J. Gen. Virol.">
        <title>Characterization of new small ruminant lentivirus subtype B3 suggests animal trade within the Mediterranean Basin.</title>
        <authorList>
            <person name="Bertolotti L."/>
            <person name="Mazzei M."/>
            <person name="Puggioni G."/>
            <person name="Carrozza M.L."/>
            <person name="Dei Giudici S."/>
            <person name="Muz D."/>
            <person name="Juganaru M."/>
            <person name="Patta C."/>
            <person name="Tolari F."/>
            <person name="Rosati S."/>
        </authorList>
    </citation>
    <scope>NUCLEOTIDE SEQUENCE</scope>
    <source>
        <strain evidence="2">Fonni</strain>
    </source>
</reference>
<feature type="compositionally biased region" description="Basic residues" evidence="1">
    <location>
        <begin position="60"/>
        <end position="69"/>
    </location>
</feature>
<organismHost>
    <name type="scientific">Capra hircus</name>
    <name type="common">Goat</name>
    <dbReference type="NCBI Taxonomy" id="9925"/>
</organismHost>
<dbReference type="EMBL" id="JF502416">
    <property type="protein sequence ID" value="AEF12557.1"/>
    <property type="molecule type" value="Genomic_DNA"/>
</dbReference>
<accession>F6LY15</accession>
<name>F6LY15_CAEV</name>
<feature type="compositionally biased region" description="Polar residues" evidence="1">
    <location>
        <begin position="112"/>
        <end position="125"/>
    </location>
</feature>